<protein>
    <submittedName>
        <fullName evidence="2">Uncharacterized protein</fullName>
    </submittedName>
</protein>
<feature type="region of interest" description="Disordered" evidence="1">
    <location>
        <begin position="52"/>
        <end position="76"/>
    </location>
</feature>
<proteinExistence type="predicted"/>
<dbReference type="AlphaFoldDB" id="A0A6L2JXL6"/>
<gene>
    <name evidence="2" type="ORF">Tci_013839</name>
</gene>
<name>A0A6L2JXL6_TANCI</name>
<evidence type="ECO:0000256" key="1">
    <source>
        <dbReference type="SAM" id="MobiDB-lite"/>
    </source>
</evidence>
<reference evidence="2" key="1">
    <citation type="journal article" date="2019" name="Sci. Rep.">
        <title>Draft genome of Tanacetum cinerariifolium, the natural source of mosquito coil.</title>
        <authorList>
            <person name="Yamashiro T."/>
            <person name="Shiraishi A."/>
            <person name="Satake H."/>
            <person name="Nakayama K."/>
        </authorList>
    </citation>
    <scope>NUCLEOTIDE SEQUENCE</scope>
</reference>
<feature type="compositionally biased region" description="Basic and acidic residues" evidence="1">
    <location>
        <begin position="65"/>
        <end position="76"/>
    </location>
</feature>
<dbReference type="EMBL" id="BKCJ010001493">
    <property type="protein sequence ID" value="GEU41861.1"/>
    <property type="molecule type" value="Genomic_DNA"/>
</dbReference>
<organism evidence="2">
    <name type="scientific">Tanacetum cinerariifolium</name>
    <name type="common">Dalmatian daisy</name>
    <name type="synonym">Chrysanthemum cinerariifolium</name>
    <dbReference type="NCBI Taxonomy" id="118510"/>
    <lineage>
        <taxon>Eukaryota</taxon>
        <taxon>Viridiplantae</taxon>
        <taxon>Streptophyta</taxon>
        <taxon>Embryophyta</taxon>
        <taxon>Tracheophyta</taxon>
        <taxon>Spermatophyta</taxon>
        <taxon>Magnoliopsida</taxon>
        <taxon>eudicotyledons</taxon>
        <taxon>Gunneridae</taxon>
        <taxon>Pentapetalae</taxon>
        <taxon>asterids</taxon>
        <taxon>campanulids</taxon>
        <taxon>Asterales</taxon>
        <taxon>Asteraceae</taxon>
        <taxon>Asteroideae</taxon>
        <taxon>Anthemideae</taxon>
        <taxon>Anthemidinae</taxon>
        <taxon>Tanacetum</taxon>
    </lineage>
</organism>
<evidence type="ECO:0000313" key="2">
    <source>
        <dbReference type="EMBL" id="GEU41861.1"/>
    </source>
</evidence>
<sequence>MASVSCQMLNKACLVVIWVFAEPNCFLSVRRLIRLQIKRKTTVFNSESLSYSSSRKSINSEGEITELKDEGHTRGS</sequence>
<accession>A0A6L2JXL6</accession>
<comment type="caution">
    <text evidence="2">The sequence shown here is derived from an EMBL/GenBank/DDBJ whole genome shotgun (WGS) entry which is preliminary data.</text>
</comment>